<protein>
    <submittedName>
        <fullName evidence="1">Uncharacterized protein</fullName>
    </submittedName>
</protein>
<evidence type="ECO:0000313" key="1">
    <source>
        <dbReference type="EMBL" id="JAD85401.1"/>
    </source>
</evidence>
<proteinExistence type="predicted"/>
<accession>A0A0A9DC50</accession>
<dbReference type="AlphaFoldDB" id="A0A0A9DC50"/>
<sequence length="187" mass="19691">MEQTPRRYQIRALVGKGFCVRQRQRGRHGSAACLASLSLHKGAAPRTTRPCCSALVAARHARRHGRAHHGQSCSHCPTWYAASSRSCSPPATSLLYWYAAFHSVLSLSSLLLQSLLTAPDSDRALALLTPSCPRSANPSCSSANCPLAAPSTCSTKCHTTAGCCCHHQRTAATPSTGCCTGASRGGS</sequence>
<organism evidence="1">
    <name type="scientific">Arundo donax</name>
    <name type="common">Giant reed</name>
    <name type="synonym">Donax arundinaceus</name>
    <dbReference type="NCBI Taxonomy" id="35708"/>
    <lineage>
        <taxon>Eukaryota</taxon>
        <taxon>Viridiplantae</taxon>
        <taxon>Streptophyta</taxon>
        <taxon>Embryophyta</taxon>
        <taxon>Tracheophyta</taxon>
        <taxon>Spermatophyta</taxon>
        <taxon>Magnoliopsida</taxon>
        <taxon>Liliopsida</taxon>
        <taxon>Poales</taxon>
        <taxon>Poaceae</taxon>
        <taxon>PACMAD clade</taxon>
        <taxon>Arundinoideae</taxon>
        <taxon>Arundineae</taxon>
        <taxon>Arundo</taxon>
    </lineage>
</organism>
<name>A0A0A9DC50_ARUDO</name>
<reference evidence="1" key="1">
    <citation type="submission" date="2014-09" db="EMBL/GenBank/DDBJ databases">
        <authorList>
            <person name="Magalhaes I.L.F."/>
            <person name="Oliveira U."/>
            <person name="Santos F.R."/>
            <person name="Vidigal T.H.D.A."/>
            <person name="Brescovit A.D."/>
            <person name="Santos A.J."/>
        </authorList>
    </citation>
    <scope>NUCLEOTIDE SEQUENCE</scope>
    <source>
        <tissue evidence="1">Shoot tissue taken approximately 20 cm above the soil surface</tissue>
    </source>
</reference>
<reference evidence="1" key="2">
    <citation type="journal article" date="2015" name="Data Brief">
        <title>Shoot transcriptome of the giant reed, Arundo donax.</title>
        <authorList>
            <person name="Barrero R.A."/>
            <person name="Guerrero F.D."/>
            <person name="Moolhuijzen P."/>
            <person name="Goolsby J.A."/>
            <person name="Tidwell J."/>
            <person name="Bellgard S.E."/>
            <person name="Bellgard M.I."/>
        </authorList>
    </citation>
    <scope>NUCLEOTIDE SEQUENCE</scope>
    <source>
        <tissue evidence="1">Shoot tissue taken approximately 20 cm above the soil surface</tissue>
    </source>
</reference>
<dbReference type="EMBL" id="GBRH01212494">
    <property type="protein sequence ID" value="JAD85401.1"/>
    <property type="molecule type" value="Transcribed_RNA"/>
</dbReference>